<organism evidence="7 8">
    <name type="scientific">Eiseniibacteriota bacterium</name>
    <dbReference type="NCBI Taxonomy" id="2212470"/>
    <lineage>
        <taxon>Bacteria</taxon>
        <taxon>Candidatus Eiseniibacteriota</taxon>
    </lineage>
</organism>
<dbReference type="Gene3D" id="3.40.50.150">
    <property type="entry name" value="Vaccinia Virus protein VP39"/>
    <property type="match status" value="1"/>
</dbReference>
<dbReference type="PRINTS" id="PR00996">
    <property type="entry name" value="CHERMTFRASE"/>
</dbReference>
<feature type="domain" description="CheR-type methyltransferase" evidence="6">
    <location>
        <begin position="1"/>
        <end position="264"/>
    </location>
</feature>
<dbReference type="PANTHER" id="PTHR24422:SF19">
    <property type="entry name" value="CHEMOTAXIS PROTEIN METHYLTRANSFERASE"/>
    <property type="match status" value="1"/>
</dbReference>
<evidence type="ECO:0000256" key="3">
    <source>
        <dbReference type="ARBA" id="ARBA00022603"/>
    </source>
</evidence>
<keyword evidence="5" id="KW-0949">S-adenosyl-L-methionine</keyword>
<dbReference type="SUPFAM" id="SSF47757">
    <property type="entry name" value="Chemotaxis receptor methyltransferase CheR, N-terminal domain"/>
    <property type="match status" value="1"/>
</dbReference>
<comment type="catalytic activity">
    <reaction evidence="1">
        <text>L-glutamyl-[protein] + S-adenosyl-L-methionine = [protein]-L-glutamate 5-O-methyl ester + S-adenosyl-L-homocysteine</text>
        <dbReference type="Rhea" id="RHEA:24452"/>
        <dbReference type="Rhea" id="RHEA-COMP:10208"/>
        <dbReference type="Rhea" id="RHEA-COMP:10311"/>
        <dbReference type="ChEBI" id="CHEBI:29973"/>
        <dbReference type="ChEBI" id="CHEBI:57856"/>
        <dbReference type="ChEBI" id="CHEBI:59789"/>
        <dbReference type="ChEBI" id="CHEBI:82795"/>
        <dbReference type="EC" id="2.1.1.80"/>
    </reaction>
</comment>
<keyword evidence="4" id="KW-0808">Transferase</keyword>
<dbReference type="InterPro" id="IPR050903">
    <property type="entry name" value="Bact_Chemotaxis_MeTrfase"/>
</dbReference>
<dbReference type="InterPro" id="IPR022642">
    <property type="entry name" value="CheR_C"/>
</dbReference>
<evidence type="ECO:0000256" key="5">
    <source>
        <dbReference type="ARBA" id="ARBA00022691"/>
    </source>
</evidence>
<dbReference type="Proteomes" id="UP001593833">
    <property type="component" value="Unassembled WGS sequence"/>
</dbReference>
<evidence type="ECO:0000259" key="6">
    <source>
        <dbReference type="PROSITE" id="PS50123"/>
    </source>
</evidence>
<gene>
    <name evidence="7" type="ORF">ACFL6M_00145</name>
</gene>
<reference evidence="7 8" key="1">
    <citation type="submission" date="2024-09" db="EMBL/GenBank/DDBJ databases">
        <authorList>
            <person name="D'Angelo T."/>
        </authorList>
    </citation>
    <scope>NUCLEOTIDE SEQUENCE [LARGE SCALE GENOMIC DNA]</scope>
    <source>
        <strain evidence="7">SAG AM-320-E07</strain>
    </source>
</reference>
<dbReference type="Pfam" id="PF01739">
    <property type="entry name" value="CheR"/>
    <property type="match status" value="1"/>
</dbReference>
<protein>
    <recommendedName>
        <fullName evidence="2">protein-glutamate O-methyltransferase</fullName>
        <ecNumber evidence="2">2.1.1.80</ecNumber>
    </recommendedName>
</protein>
<keyword evidence="3 7" id="KW-0489">Methyltransferase</keyword>
<sequence length="285" mass="32081">MTTTQALTHDQLQQLRQLLEERCGIRLGDAGHRLIEEGVVRLMLKLGATSFDEFFVRATDTRSGIRDQLANAMISRETQWFRDPTCFQAIGKDALPRLEEDLQCGRADKLRIWSAGCSTGQEPYSVVMTILDRCGNGSTAQAVPSHYEIVATDISPAALFLAVAGRYDPRAMESGLPDPYQTHFFTRDGFVCSLNDSVRKSVRFRQRNLLDPSEGLASGRFHIVLMRYVLEYYSPAMQSRLLERVAESMVPEGLLFLGTEETLPENDWFEITTAAGCPCHRRHQS</sequence>
<dbReference type="PANTHER" id="PTHR24422">
    <property type="entry name" value="CHEMOTAXIS PROTEIN METHYLTRANSFERASE"/>
    <property type="match status" value="1"/>
</dbReference>
<dbReference type="CDD" id="cd02440">
    <property type="entry name" value="AdoMet_MTases"/>
    <property type="match status" value="1"/>
</dbReference>
<comment type="caution">
    <text evidence="7">The sequence shown here is derived from an EMBL/GenBank/DDBJ whole genome shotgun (WGS) entry which is preliminary data.</text>
</comment>
<dbReference type="EMBL" id="JBHPKH010000001">
    <property type="protein sequence ID" value="MFC1571986.1"/>
    <property type="molecule type" value="Genomic_DNA"/>
</dbReference>
<dbReference type="GO" id="GO:0008168">
    <property type="term" value="F:methyltransferase activity"/>
    <property type="evidence" value="ECO:0007669"/>
    <property type="project" value="UniProtKB-KW"/>
</dbReference>
<evidence type="ECO:0000256" key="2">
    <source>
        <dbReference type="ARBA" id="ARBA00012534"/>
    </source>
</evidence>
<evidence type="ECO:0000313" key="7">
    <source>
        <dbReference type="EMBL" id="MFC1571986.1"/>
    </source>
</evidence>
<dbReference type="InterPro" id="IPR029063">
    <property type="entry name" value="SAM-dependent_MTases_sf"/>
</dbReference>
<accession>A0ABV6YI15</accession>
<proteinExistence type="predicted"/>
<dbReference type="SMART" id="SM00138">
    <property type="entry name" value="MeTrc"/>
    <property type="match status" value="1"/>
</dbReference>
<evidence type="ECO:0000313" key="8">
    <source>
        <dbReference type="Proteomes" id="UP001593833"/>
    </source>
</evidence>
<dbReference type="SUPFAM" id="SSF53335">
    <property type="entry name" value="S-adenosyl-L-methionine-dependent methyltransferases"/>
    <property type="match status" value="1"/>
</dbReference>
<name>A0ABV6YI15_UNCEI</name>
<evidence type="ECO:0000256" key="1">
    <source>
        <dbReference type="ARBA" id="ARBA00001541"/>
    </source>
</evidence>
<dbReference type="PROSITE" id="PS50123">
    <property type="entry name" value="CHER"/>
    <property type="match status" value="1"/>
</dbReference>
<dbReference type="EC" id="2.1.1.80" evidence="2"/>
<dbReference type="Gene3D" id="1.10.155.10">
    <property type="entry name" value="Chemotaxis receptor methyltransferase CheR, N-terminal domain"/>
    <property type="match status" value="1"/>
</dbReference>
<dbReference type="GO" id="GO:0032259">
    <property type="term" value="P:methylation"/>
    <property type="evidence" value="ECO:0007669"/>
    <property type="project" value="UniProtKB-KW"/>
</dbReference>
<evidence type="ECO:0000256" key="4">
    <source>
        <dbReference type="ARBA" id="ARBA00022679"/>
    </source>
</evidence>
<keyword evidence="8" id="KW-1185">Reference proteome</keyword>
<dbReference type="InterPro" id="IPR000780">
    <property type="entry name" value="CheR_MeTrfase"/>
</dbReference>
<dbReference type="InterPro" id="IPR036804">
    <property type="entry name" value="CheR_N_sf"/>
</dbReference>